<keyword evidence="3" id="KW-1185">Reference proteome</keyword>
<dbReference type="InterPro" id="IPR052564">
    <property type="entry name" value="N-acetyltrans/Recomb-assoc"/>
</dbReference>
<evidence type="ECO:0000259" key="1">
    <source>
        <dbReference type="PROSITE" id="PS51186"/>
    </source>
</evidence>
<dbReference type="EMBL" id="BMLW01000013">
    <property type="protein sequence ID" value="GGP15048.1"/>
    <property type="molecule type" value="Genomic_DNA"/>
</dbReference>
<feature type="domain" description="N-acetyltransferase" evidence="1">
    <location>
        <begin position="4"/>
        <end position="160"/>
    </location>
</feature>
<accession>A0ABQ2P0S2</accession>
<protein>
    <submittedName>
        <fullName evidence="2">Acetyltransferase</fullName>
    </submittedName>
</protein>
<reference evidence="3" key="1">
    <citation type="journal article" date="2019" name="Int. J. Syst. Evol. Microbiol.">
        <title>The Global Catalogue of Microorganisms (GCM) 10K type strain sequencing project: providing services to taxonomists for standard genome sequencing and annotation.</title>
        <authorList>
            <consortium name="The Broad Institute Genomics Platform"/>
            <consortium name="The Broad Institute Genome Sequencing Center for Infectious Disease"/>
            <person name="Wu L."/>
            <person name="Ma J."/>
        </authorList>
    </citation>
    <scope>NUCLEOTIDE SEQUENCE [LARGE SCALE GENOMIC DNA]</scope>
    <source>
        <strain evidence="3">CGMCC 1.7693</strain>
    </source>
</reference>
<dbReference type="CDD" id="cd04301">
    <property type="entry name" value="NAT_SF"/>
    <property type="match status" value="1"/>
</dbReference>
<evidence type="ECO:0000313" key="2">
    <source>
        <dbReference type="EMBL" id="GGP15048.1"/>
    </source>
</evidence>
<dbReference type="PANTHER" id="PTHR43451:SF1">
    <property type="entry name" value="ACETYLTRANSFERASE"/>
    <property type="match status" value="1"/>
</dbReference>
<proteinExistence type="predicted"/>
<organism evidence="2 3">
    <name type="scientific">Oceanobacillus neutriphilus</name>
    <dbReference type="NCBI Taxonomy" id="531815"/>
    <lineage>
        <taxon>Bacteria</taxon>
        <taxon>Bacillati</taxon>
        <taxon>Bacillota</taxon>
        <taxon>Bacilli</taxon>
        <taxon>Bacillales</taxon>
        <taxon>Bacillaceae</taxon>
        <taxon>Oceanobacillus</taxon>
    </lineage>
</organism>
<evidence type="ECO:0000313" key="3">
    <source>
        <dbReference type="Proteomes" id="UP000641206"/>
    </source>
</evidence>
<dbReference type="PROSITE" id="PS51186">
    <property type="entry name" value="GNAT"/>
    <property type="match status" value="1"/>
</dbReference>
<gene>
    <name evidence="2" type="ORF">GCM10011346_41490</name>
</gene>
<dbReference type="PANTHER" id="PTHR43451">
    <property type="entry name" value="ACETYLTRANSFERASE (GNAT) FAMILY PROTEIN"/>
    <property type="match status" value="1"/>
</dbReference>
<dbReference type="InterPro" id="IPR000182">
    <property type="entry name" value="GNAT_dom"/>
</dbReference>
<sequence length="162" mass="19062">MSEIHIAAFQQEDIVEIIDLFYGTVQEVNRADYSEAAIAAWAPVEEKENVLKEWKDSFLKNKTFVARMQGQVVGFIDIRADGYLDRLYVHKDKQRLGIASALLMQIEEWGRREEIPFIWTFSSITAKGFFERYGFEVIEKENVERKDVLLTRFKMKKMLIEE</sequence>
<dbReference type="SUPFAM" id="SSF55729">
    <property type="entry name" value="Acyl-CoA N-acyltransferases (Nat)"/>
    <property type="match status" value="1"/>
</dbReference>
<dbReference type="InterPro" id="IPR016181">
    <property type="entry name" value="Acyl_CoA_acyltransferase"/>
</dbReference>
<dbReference type="Proteomes" id="UP000641206">
    <property type="component" value="Unassembled WGS sequence"/>
</dbReference>
<dbReference type="Gene3D" id="3.40.630.30">
    <property type="match status" value="1"/>
</dbReference>
<dbReference type="RefSeq" id="WP_188736736.1">
    <property type="nucleotide sequence ID" value="NZ_BMLW01000013.1"/>
</dbReference>
<name>A0ABQ2P0S2_9BACI</name>
<dbReference type="Pfam" id="PF13673">
    <property type="entry name" value="Acetyltransf_10"/>
    <property type="match status" value="1"/>
</dbReference>
<comment type="caution">
    <text evidence="2">The sequence shown here is derived from an EMBL/GenBank/DDBJ whole genome shotgun (WGS) entry which is preliminary data.</text>
</comment>